<dbReference type="NCBIfam" id="NF005559">
    <property type="entry name" value="PRK07231.1"/>
    <property type="match status" value="1"/>
</dbReference>
<dbReference type="PANTHER" id="PTHR42760:SF133">
    <property type="entry name" value="3-OXOACYL-[ACYL-CARRIER-PROTEIN] REDUCTASE"/>
    <property type="match status" value="1"/>
</dbReference>
<dbReference type="PANTHER" id="PTHR42760">
    <property type="entry name" value="SHORT-CHAIN DEHYDROGENASES/REDUCTASES FAMILY MEMBER"/>
    <property type="match status" value="1"/>
</dbReference>
<dbReference type="PRINTS" id="PR00080">
    <property type="entry name" value="SDRFAMILY"/>
</dbReference>
<dbReference type="KEGG" id="rsn:RSPO_c01642"/>
<dbReference type="eggNOG" id="COG1028">
    <property type="taxonomic scope" value="Bacteria"/>
</dbReference>
<sequence>MLSCARFTRAGPLAQVPVRRHYTSRGLRIMGLSINLEGKVALITGASSGLGARFAHVLAAAGAKVVLASRRVERLKELRADIESKGGSAHVVRLDVTDPDSIRAAIAHAETEAGTIDILVNNSGVSTTQRMVDVTPDDFDFVFDTNTRGAFFVAQETAKRMIARARGAERNGSPLPQSRIINIASVAGLKVLSQIGVYCMSKAAVVHMTRAMALEWGRHGINTNAICPGYIDTEINHHHWETEAGQKLVQMLPRKRVGKPEDLDGLILLLASDQSDFINGAIINADDGMV</sequence>
<evidence type="ECO:0000313" key="4">
    <source>
        <dbReference type="EMBL" id="AEG68942.1"/>
    </source>
</evidence>
<accession>F6G1D8</accession>
<protein>
    <submittedName>
        <fullName evidence="4">Gluconate 5-dehydrogenase oxidoreductase protein</fullName>
    </submittedName>
</protein>
<reference evidence="4 5" key="1">
    <citation type="journal article" date="2011" name="J. Bacteriol.">
        <title>Complete genome sequence of the plant pathogen Ralstonia solanacearum strain Po82.</title>
        <authorList>
            <person name="Xu J."/>
            <person name="Zheng H.J."/>
            <person name="Liu L."/>
            <person name="Pan Z.C."/>
            <person name="Prior P."/>
            <person name="Tang B."/>
            <person name="Xu J.S."/>
            <person name="Zhang H."/>
            <person name="Tian Q."/>
            <person name="Zhang L.Q."/>
            <person name="Feng J."/>
        </authorList>
    </citation>
    <scope>NUCLEOTIDE SEQUENCE [LARGE SCALE GENOMIC DNA]</scope>
    <source>
        <strain evidence="4 5">Po82</strain>
    </source>
</reference>
<dbReference type="AlphaFoldDB" id="F6G1D8"/>
<dbReference type="SMART" id="SM00822">
    <property type="entry name" value="PKS_KR"/>
    <property type="match status" value="1"/>
</dbReference>
<name>F6G1D8_RALS8</name>
<dbReference type="InterPro" id="IPR020904">
    <property type="entry name" value="Sc_DH/Rdtase_CS"/>
</dbReference>
<feature type="domain" description="Ketoreductase" evidence="3">
    <location>
        <begin position="39"/>
        <end position="189"/>
    </location>
</feature>
<dbReference type="PRINTS" id="PR00081">
    <property type="entry name" value="GDHRDH"/>
</dbReference>
<dbReference type="FunFam" id="3.40.50.720:FF:000084">
    <property type="entry name" value="Short-chain dehydrogenase reductase"/>
    <property type="match status" value="1"/>
</dbReference>
<dbReference type="Proteomes" id="UP000007953">
    <property type="component" value="Chromosome"/>
</dbReference>
<evidence type="ECO:0000256" key="2">
    <source>
        <dbReference type="ARBA" id="ARBA00023002"/>
    </source>
</evidence>
<proteinExistence type="inferred from homology"/>
<dbReference type="GO" id="GO:0016616">
    <property type="term" value="F:oxidoreductase activity, acting on the CH-OH group of donors, NAD or NADP as acceptor"/>
    <property type="evidence" value="ECO:0007669"/>
    <property type="project" value="TreeGrafter"/>
</dbReference>
<dbReference type="Pfam" id="PF13561">
    <property type="entry name" value="adh_short_C2"/>
    <property type="match status" value="1"/>
</dbReference>
<dbReference type="PROSITE" id="PS00061">
    <property type="entry name" value="ADH_SHORT"/>
    <property type="match status" value="1"/>
</dbReference>
<dbReference type="NCBIfam" id="NF005402">
    <property type="entry name" value="PRK06949.1"/>
    <property type="match status" value="1"/>
</dbReference>
<dbReference type="GO" id="GO:0006633">
    <property type="term" value="P:fatty acid biosynthetic process"/>
    <property type="evidence" value="ECO:0007669"/>
    <property type="project" value="TreeGrafter"/>
</dbReference>
<evidence type="ECO:0000256" key="1">
    <source>
        <dbReference type="ARBA" id="ARBA00006484"/>
    </source>
</evidence>
<dbReference type="Gene3D" id="3.40.50.720">
    <property type="entry name" value="NAD(P)-binding Rossmann-like Domain"/>
    <property type="match status" value="1"/>
</dbReference>
<comment type="similarity">
    <text evidence="1">Belongs to the short-chain dehydrogenases/reductases (SDR) family.</text>
</comment>
<keyword evidence="2" id="KW-0560">Oxidoreductase</keyword>
<dbReference type="SUPFAM" id="SSF51735">
    <property type="entry name" value="NAD(P)-binding Rossmann-fold domains"/>
    <property type="match status" value="1"/>
</dbReference>
<evidence type="ECO:0000313" key="5">
    <source>
        <dbReference type="Proteomes" id="UP000007953"/>
    </source>
</evidence>
<evidence type="ECO:0000259" key="3">
    <source>
        <dbReference type="SMART" id="SM00822"/>
    </source>
</evidence>
<dbReference type="InterPro" id="IPR057326">
    <property type="entry name" value="KR_dom"/>
</dbReference>
<dbReference type="EMBL" id="CP002819">
    <property type="protein sequence ID" value="AEG68942.1"/>
    <property type="molecule type" value="Genomic_DNA"/>
</dbReference>
<dbReference type="HOGENOM" id="CLU_010194_1_1_4"/>
<dbReference type="InterPro" id="IPR036291">
    <property type="entry name" value="NAD(P)-bd_dom_sf"/>
</dbReference>
<gene>
    <name evidence="4" type="primary">idnO</name>
    <name evidence="4" type="ordered locus">RSPO_c01642</name>
</gene>
<organism evidence="4 5">
    <name type="scientific">Ralstonia solanacearum (strain Po82)</name>
    <dbReference type="NCBI Taxonomy" id="1031711"/>
    <lineage>
        <taxon>Bacteria</taxon>
        <taxon>Pseudomonadati</taxon>
        <taxon>Pseudomonadota</taxon>
        <taxon>Betaproteobacteria</taxon>
        <taxon>Burkholderiales</taxon>
        <taxon>Burkholderiaceae</taxon>
        <taxon>Ralstonia</taxon>
        <taxon>Ralstonia solanacearum species complex</taxon>
    </lineage>
</organism>
<dbReference type="GO" id="GO:0048038">
    <property type="term" value="F:quinone binding"/>
    <property type="evidence" value="ECO:0007669"/>
    <property type="project" value="TreeGrafter"/>
</dbReference>
<dbReference type="CDD" id="cd05233">
    <property type="entry name" value="SDR_c"/>
    <property type="match status" value="1"/>
</dbReference>
<dbReference type="InterPro" id="IPR002347">
    <property type="entry name" value="SDR_fam"/>
</dbReference>
<dbReference type="PATRIC" id="fig|1031711.3.peg.1598"/>